<evidence type="ECO:0000256" key="10">
    <source>
        <dbReference type="ARBA" id="ARBA00023280"/>
    </source>
</evidence>
<dbReference type="GO" id="GO:0006355">
    <property type="term" value="P:regulation of DNA-templated transcription"/>
    <property type="evidence" value="ECO:0007669"/>
    <property type="project" value="InterPro"/>
</dbReference>
<dbReference type="InterPro" id="IPR002568">
    <property type="entry name" value="Carla-bd"/>
</dbReference>
<dbReference type="GO" id="GO:0008270">
    <property type="term" value="F:zinc ion binding"/>
    <property type="evidence" value="ECO:0007669"/>
    <property type="project" value="UniProtKB-KW"/>
</dbReference>
<dbReference type="Proteomes" id="UP000831501">
    <property type="component" value="Segment"/>
</dbReference>
<evidence type="ECO:0000256" key="1">
    <source>
        <dbReference type="ARBA" id="ARBA00006158"/>
    </source>
</evidence>
<keyword evidence="5" id="KW-1090">Inhibition of host innate immune response by virus</keyword>
<dbReference type="GO" id="GO:0052170">
    <property type="term" value="P:symbiont-mediated suppression of host innate immune response"/>
    <property type="evidence" value="ECO:0007669"/>
    <property type="project" value="UniProtKB-KW"/>
</dbReference>
<name>A0AA48YTL3_9VIRU</name>
<dbReference type="Pfam" id="PF01623">
    <property type="entry name" value="Carla_C4"/>
    <property type="match status" value="1"/>
</dbReference>
<evidence type="ECO:0000256" key="7">
    <source>
        <dbReference type="ARBA" id="ARBA00022771"/>
    </source>
</evidence>
<keyword evidence="10" id="KW-0899">Viral immunoevasion</keyword>
<evidence type="ECO:0000256" key="9">
    <source>
        <dbReference type="ARBA" id="ARBA00023125"/>
    </source>
</evidence>
<sequence>MMEFNPKRNKDDRKIASFCIAMMRHGIPSGLLSVLNGLARRALRDEVGNKALCGLSSLAKKRRAKRLAVCSFCYRTNCVGDYKCAKSRNGLNSRFEKGEWIRRGKSSSIMLGDTPVCSFSLSKHIESEVGKIPYL</sequence>
<evidence type="ECO:0000256" key="4">
    <source>
        <dbReference type="ARBA" id="ARBA00022581"/>
    </source>
</evidence>
<evidence type="ECO:0000313" key="12">
    <source>
        <dbReference type="Proteomes" id="UP000831501"/>
    </source>
</evidence>
<evidence type="ECO:0000256" key="3">
    <source>
        <dbReference type="ARBA" id="ARBA00022463"/>
    </source>
</evidence>
<comment type="similarity">
    <text evidence="1">Belongs to the carlaviruses nucleic acid-binding protein family.</text>
</comment>
<evidence type="ECO:0000256" key="8">
    <source>
        <dbReference type="ARBA" id="ARBA00022833"/>
    </source>
</evidence>
<keyword evidence="6" id="KW-0479">Metal-binding</keyword>
<evidence type="ECO:0000256" key="6">
    <source>
        <dbReference type="ARBA" id="ARBA00022723"/>
    </source>
</evidence>
<organism evidence="11 12">
    <name type="scientific">peach virus M</name>
    <dbReference type="NCBI Taxonomy" id="3070926"/>
    <lineage>
        <taxon>Viruses</taxon>
        <taxon>Riboviria</taxon>
        <taxon>Orthornavirae</taxon>
        <taxon>Kitrinoviricota</taxon>
        <taxon>Alsuviricetes</taxon>
        <taxon>Tymovirales</taxon>
        <taxon>Betaflexiviridae</taxon>
        <taxon>Trivirinae</taxon>
        <taxon>Trichovirus</taxon>
        <taxon>Trichovirus mipersicae</taxon>
        <taxon>Trichovirus PeVM</taxon>
    </lineage>
</organism>
<evidence type="ECO:0000256" key="5">
    <source>
        <dbReference type="ARBA" id="ARBA00022632"/>
    </source>
</evidence>
<keyword evidence="12" id="KW-1185">Reference proteome</keyword>
<evidence type="ECO:0000256" key="2">
    <source>
        <dbReference type="ARBA" id="ARBA00017202"/>
    </source>
</evidence>
<keyword evidence="9" id="KW-0238">DNA-binding</keyword>
<accession>A0AA48YTL3</accession>
<evidence type="ECO:0000313" key="11">
    <source>
        <dbReference type="EMBL" id="QDR50351.1"/>
    </source>
</evidence>
<dbReference type="GO" id="GO:0003677">
    <property type="term" value="F:DNA binding"/>
    <property type="evidence" value="ECO:0007669"/>
    <property type="project" value="UniProtKB-KW"/>
</dbReference>
<keyword evidence="3" id="KW-0941">Suppressor of RNA silencing</keyword>
<keyword evidence="8" id="KW-0862">Zinc</keyword>
<protein>
    <recommendedName>
        <fullName evidence="2">RNA silencing suppressor</fullName>
    </recommendedName>
</protein>
<proteinExistence type="inferred from homology"/>
<dbReference type="EMBL" id="MK012336">
    <property type="protein sequence ID" value="QDR50351.1"/>
    <property type="molecule type" value="Genomic_RNA"/>
</dbReference>
<keyword evidence="4" id="KW-0945">Host-virus interaction</keyword>
<reference evidence="11 12" key="1">
    <citation type="submission" date="2018-10" db="EMBL/GenBank/DDBJ databases">
        <title>Occurrence and molecular characterization of two trichovirus from peach in Mexico.</title>
        <authorList>
            <person name="De La Torre-Almaraz R."/>
            <person name="Sanchez-Navarro J.A."/>
            <person name="Pallas V."/>
        </authorList>
    </citation>
    <scope>NUCLEOTIDE SEQUENCE [LARGE SCALE GENOMIC DNA]</scope>
    <source>
        <strain evidence="11">Trichomex_2</strain>
    </source>
</reference>
<keyword evidence="7" id="KW-0863">Zinc-finger</keyword>